<keyword evidence="4" id="KW-1185">Reference proteome</keyword>
<reference evidence="3 4" key="1">
    <citation type="submission" date="2019-08" db="EMBL/GenBank/DDBJ databases">
        <title>Hyperibacter terrae gen. nov., sp. nov. and Hyperibacter viscosus sp. nov., two new members in the family Rhodospirillaceae isolated from the rhizosphere of Hypericum perforatum.</title>
        <authorList>
            <person name="Noviana Z."/>
        </authorList>
    </citation>
    <scope>NUCLEOTIDE SEQUENCE [LARGE SCALE GENOMIC DNA]</scope>
    <source>
        <strain evidence="3 4">R5959</strain>
    </source>
</reference>
<dbReference type="InterPro" id="IPR006311">
    <property type="entry name" value="TAT_signal"/>
</dbReference>
<feature type="signal peptide" evidence="2">
    <location>
        <begin position="1"/>
        <end position="39"/>
    </location>
</feature>
<name>A0A5J6N9U0_9PROT</name>
<dbReference type="RefSeq" id="WP_191909142.1">
    <property type="nucleotide sequence ID" value="NZ_CP042582.1"/>
</dbReference>
<gene>
    <name evidence="3" type="ORF">FRZ61_42570</name>
</gene>
<dbReference type="GO" id="GO:0015888">
    <property type="term" value="P:thiamine transport"/>
    <property type="evidence" value="ECO:0007669"/>
    <property type="project" value="TreeGrafter"/>
</dbReference>
<evidence type="ECO:0000313" key="3">
    <source>
        <dbReference type="EMBL" id="QEX24316.1"/>
    </source>
</evidence>
<keyword evidence="1 2" id="KW-0732">Signal</keyword>
<evidence type="ECO:0000313" key="4">
    <source>
        <dbReference type="Proteomes" id="UP000325797"/>
    </source>
</evidence>
<dbReference type="SUPFAM" id="SSF53850">
    <property type="entry name" value="Periplasmic binding protein-like II"/>
    <property type="match status" value="1"/>
</dbReference>
<dbReference type="PANTHER" id="PTHR30006:SF2">
    <property type="entry name" value="ABC TRANSPORTER SUBSTRATE-BINDING PROTEIN"/>
    <property type="match status" value="1"/>
</dbReference>
<protein>
    <recommendedName>
        <fullName evidence="5">ABC transporter substrate-binding protein</fullName>
    </recommendedName>
</protein>
<evidence type="ECO:0000256" key="2">
    <source>
        <dbReference type="SAM" id="SignalP"/>
    </source>
</evidence>
<dbReference type="Gene3D" id="3.40.190.10">
    <property type="entry name" value="Periplasmic binding protein-like II"/>
    <property type="match status" value="2"/>
</dbReference>
<sequence>MDSKNRPSGRRIGRRDFLKMGAATALAMPMVLRSGAAGAAGEFAGKTLRVLTWTDESGQAAVNNIMKPFEAQTGAKIIADLTGATSEMVAKVKASASNPQYDLVILSGVGAIELSKQGLLEKPDADKIPNLQKVAPDLRFGGDGYAVGYLLSTQGLMYSTARVDPAPTSWKALWDDRYAKKLFLPPPQWVEAMELTLVAIHLSGATVEKPDAGFEMLKQLQDRVVTLGENPPQVAELFRAGTLDVGGPTSPLYYPGTLGNPDYALNITHDLAEGFYFDPQFMIMPKGHPGSSDAVHALMNYALDAKVQAKMVGSVAYGTLNQEVVLPPDVLKRPGIVSPELIKAKGISINQPYLAQVRAEWIQRYTEIFGM</sequence>
<dbReference type="PROSITE" id="PS51318">
    <property type="entry name" value="TAT"/>
    <property type="match status" value="1"/>
</dbReference>
<accession>A0A5J6N9U0</accession>
<dbReference type="Proteomes" id="UP000325797">
    <property type="component" value="Chromosome"/>
</dbReference>
<dbReference type="GO" id="GO:0030975">
    <property type="term" value="F:thiamine binding"/>
    <property type="evidence" value="ECO:0007669"/>
    <property type="project" value="TreeGrafter"/>
</dbReference>
<proteinExistence type="predicted"/>
<dbReference type="InterPro" id="IPR006059">
    <property type="entry name" value="SBP"/>
</dbReference>
<organism evidence="3 4">
    <name type="scientific">Hypericibacter adhaerens</name>
    <dbReference type="NCBI Taxonomy" id="2602016"/>
    <lineage>
        <taxon>Bacteria</taxon>
        <taxon>Pseudomonadati</taxon>
        <taxon>Pseudomonadota</taxon>
        <taxon>Alphaproteobacteria</taxon>
        <taxon>Rhodospirillales</taxon>
        <taxon>Dongiaceae</taxon>
        <taxon>Hypericibacter</taxon>
    </lineage>
</organism>
<feature type="chain" id="PRO_5023857260" description="ABC transporter substrate-binding protein" evidence="2">
    <location>
        <begin position="40"/>
        <end position="371"/>
    </location>
</feature>
<evidence type="ECO:0000256" key="1">
    <source>
        <dbReference type="ARBA" id="ARBA00022729"/>
    </source>
</evidence>
<evidence type="ECO:0008006" key="5">
    <source>
        <dbReference type="Google" id="ProtNLM"/>
    </source>
</evidence>
<dbReference type="KEGG" id="hadh:FRZ61_42570"/>
<dbReference type="EMBL" id="CP042582">
    <property type="protein sequence ID" value="QEX24316.1"/>
    <property type="molecule type" value="Genomic_DNA"/>
</dbReference>
<dbReference type="GO" id="GO:0030976">
    <property type="term" value="F:thiamine pyrophosphate binding"/>
    <property type="evidence" value="ECO:0007669"/>
    <property type="project" value="TreeGrafter"/>
</dbReference>
<dbReference type="PANTHER" id="PTHR30006">
    <property type="entry name" value="THIAMINE-BINDING PERIPLASMIC PROTEIN-RELATED"/>
    <property type="match status" value="1"/>
</dbReference>
<dbReference type="GO" id="GO:0030288">
    <property type="term" value="C:outer membrane-bounded periplasmic space"/>
    <property type="evidence" value="ECO:0007669"/>
    <property type="project" value="TreeGrafter"/>
</dbReference>
<dbReference type="AlphaFoldDB" id="A0A5J6N9U0"/>
<dbReference type="Pfam" id="PF13416">
    <property type="entry name" value="SBP_bac_8"/>
    <property type="match status" value="1"/>
</dbReference>